<evidence type="ECO:0000259" key="12">
    <source>
        <dbReference type="PROSITE" id="PS50011"/>
    </source>
</evidence>
<evidence type="ECO:0000256" key="4">
    <source>
        <dbReference type="ARBA" id="ARBA00022840"/>
    </source>
</evidence>
<dbReference type="PANTHER" id="PTHR48013">
    <property type="entry name" value="DUAL SPECIFICITY MITOGEN-ACTIVATED PROTEIN KINASE KINASE 5-RELATED"/>
    <property type="match status" value="1"/>
</dbReference>
<name>U6MMG3_9EIME</name>
<accession>U6MMG3</accession>
<dbReference type="GeneID" id="25476656"/>
<dbReference type="SMART" id="SM00220">
    <property type="entry name" value="S_TKc"/>
    <property type="match status" value="1"/>
</dbReference>
<evidence type="ECO:0000313" key="14">
    <source>
        <dbReference type="Proteomes" id="UP000030754"/>
    </source>
</evidence>
<dbReference type="OrthoDB" id="333676at2759"/>
<keyword evidence="2" id="KW-0547">Nucleotide-binding</keyword>
<feature type="signal peptide" evidence="11">
    <location>
        <begin position="1"/>
        <end position="18"/>
    </location>
</feature>
<feature type="chain" id="PRO_5004676506" description="mitogen-activated protein kinase kinase" evidence="11">
    <location>
        <begin position="19"/>
        <end position="610"/>
    </location>
</feature>
<organism evidence="13 14">
    <name type="scientific">Eimeria necatrix</name>
    <dbReference type="NCBI Taxonomy" id="51315"/>
    <lineage>
        <taxon>Eukaryota</taxon>
        <taxon>Sar</taxon>
        <taxon>Alveolata</taxon>
        <taxon>Apicomplexa</taxon>
        <taxon>Conoidasida</taxon>
        <taxon>Coccidia</taxon>
        <taxon>Eucoccidiorida</taxon>
        <taxon>Eimeriorina</taxon>
        <taxon>Eimeriidae</taxon>
        <taxon>Eimeria</taxon>
    </lineage>
</organism>
<reference evidence="13" key="1">
    <citation type="submission" date="2013-10" db="EMBL/GenBank/DDBJ databases">
        <title>Genomic analysis of the causative agents of coccidiosis in chickens.</title>
        <authorList>
            <person name="Reid A.J."/>
            <person name="Blake D."/>
            <person name="Billington K."/>
            <person name="Browne H."/>
            <person name="Dunn M."/>
            <person name="Hung S."/>
            <person name="Kawahara F."/>
            <person name="Miranda-Saavedra D."/>
            <person name="Mourier T."/>
            <person name="Nagra H."/>
            <person name="Otto T.D."/>
            <person name="Rawlings N."/>
            <person name="Sanchez A."/>
            <person name="Sanders M."/>
            <person name="Subramaniam C."/>
            <person name="Tay Y."/>
            <person name="Dear P."/>
            <person name="Doerig C."/>
            <person name="Gruber A."/>
            <person name="Parkinson J."/>
            <person name="Shirley M."/>
            <person name="Wan K.L."/>
            <person name="Berriman M."/>
            <person name="Tomley F."/>
            <person name="Pain A."/>
        </authorList>
    </citation>
    <scope>NUCLEOTIDE SEQUENCE [LARGE SCALE GENOMIC DNA]</scope>
    <source>
        <strain evidence="13">Houghton</strain>
    </source>
</reference>
<evidence type="ECO:0000256" key="8">
    <source>
        <dbReference type="ARBA" id="ARBA00049299"/>
    </source>
</evidence>
<evidence type="ECO:0000256" key="9">
    <source>
        <dbReference type="ARBA" id="ARBA00051693"/>
    </source>
</evidence>
<dbReference type="AlphaFoldDB" id="U6MMG3"/>
<proteinExistence type="inferred from homology"/>
<feature type="domain" description="Protein kinase" evidence="12">
    <location>
        <begin position="273"/>
        <end position="610"/>
    </location>
</feature>
<dbReference type="InterPro" id="IPR011009">
    <property type="entry name" value="Kinase-like_dom_sf"/>
</dbReference>
<protein>
    <recommendedName>
        <fullName evidence="6">mitogen-activated protein kinase kinase</fullName>
        <ecNumber evidence="6">2.7.12.2</ecNumber>
    </recommendedName>
</protein>
<evidence type="ECO:0000313" key="13">
    <source>
        <dbReference type="EMBL" id="CDJ64263.1"/>
    </source>
</evidence>
<comment type="catalytic activity">
    <reaction evidence="7">
        <text>L-seryl-[protein] + ATP = O-phospho-L-seryl-[protein] + ADP + H(+)</text>
        <dbReference type="Rhea" id="RHEA:17989"/>
        <dbReference type="Rhea" id="RHEA-COMP:9863"/>
        <dbReference type="Rhea" id="RHEA-COMP:11604"/>
        <dbReference type="ChEBI" id="CHEBI:15378"/>
        <dbReference type="ChEBI" id="CHEBI:29999"/>
        <dbReference type="ChEBI" id="CHEBI:30616"/>
        <dbReference type="ChEBI" id="CHEBI:83421"/>
        <dbReference type="ChEBI" id="CHEBI:456216"/>
        <dbReference type="EC" id="2.7.12.2"/>
    </reaction>
</comment>
<evidence type="ECO:0000256" key="6">
    <source>
        <dbReference type="ARBA" id="ARBA00038999"/>
    </source>
</evidence>
<comment type="catalytic activity">
    <reaction evidence="9">
        <text>L-tyrosyl-[protein] + ATP = O-phospho-L-tyrosyl-[protein] + ADP + H(+)</text>
        <dbReference type="Rhea" id="RHEA:10596"/>
        <dbReference type="Rhea" id="RHEA-COMP:10136"/>
        <dbReference type="Rhea" id="RHEA-COMP:20101"/>
        <dbReference type="ChEBI" id="CHEBI:15378"/>
        <dbReference type="ChEBI" id="CHEBI:30616"/>
        <dbReference type="ChEBI" id="CHEBI:46858"/>
        <dbReference type="ChEBI" id="CHEBI:61978"/>
        <dbReference type="ChEBI" id="CHEBI:456216"/>
        <dbReference type="EC" id="2.7.12.2"/>
    </reaction>
</comment>
<dbReference type="VEuPathDB" id="ToxoDB:ENH_00065190"/>
<dbReference type="GO" id="GO:0004708">
    <property type="term" value="F:MAP kinase kinase activity"/>
    <property type="evidence" value="ECO:0007669"/>
    <property type="project" value="UniProtKB-EC"/>
</dbReference>
<dbReference type="Proteomes" id="UP000030754">
    <property type="component" value="Unassembled WGS sequence"/>
</dbReference>
<dbReference type="RefSeq" id="XP_013432730.1">
    <property type="nucleotide sequence ID" value="XM_013577276.1"/>
</dbReference>
<dbReference type="SUPFAM" id="SSF56112">
    <property type="entry name" value="Protein kinase-like (PK-like)"/>
    <property type="match status" value="1"/>
</dbReference>
<keyword evidence="4" id="KW-0067">ATP-binding</keyword>
<comment type="catalytic activity">
    <reaction evidence="8">
        <text>L-threonyl-[protein] + ATP = O-phospho-L-threonyl-[protein] + ADP + H(+)</text>
        <dbReference type="Rhea" id="RHEA:46608"/>
        <dbReference type="Rhea" id="RHEA-COMP:11060"/>
        <dbReference type="Rhea" id="RHEA-COMP:11605"/>
        <dbReference type="ChEBI" id="CHEBI:15378"/>
        <dbReference type="ChEBI" id="CHEBI:30013"/>
        <dbReference type="ChEBI" id="CHEBI:30616"/>
        <dbReference type="ChEBI" id="CHEBI:61977"/>
        <dbReference type="ChEBI" id="CHEBI:456216"/>
        <dbReference type="EC" id="2.7.12.2"/>
    </reaction>
</comment>
<evidence type="ECO:0000256" key="11">
    <source>
        <dbReference type="SAM" id="SignalP"/>
    </source>
</evidence>
<reference evidence="13" key="2">
    <citation type="submission" date="2013-10" db="EMBL/GenBank/DDBJ databases">
        <authorList>
            <person name="Aslett M."/>
        </authorList>
    </citation>
    <scope>NUCLEOTIDE SEQUENCE [LARGE SCALE GENOMIC DNA]</scope>
    <source>
        <strain evidence="13">Houghton</strain>
    </source>
</reference>
<sequence>MKTAIFWIAAAAPALVSSLQLHPRLSDDANLASAPLLEEKSPQALLQMDRLRQLAPRARLIRELGRRINQGNAAGGLPEGAERNGNNAWPSQLGRTSADAVLQNRLARRAAAAAAPHFAAQSRLLEPPSADAHRPVFARRLVSPPHRQQFPPFQGSGAPGLRRTGAIRLSSTSAGTSEGKEAQPQQKEATPTLTKEQTEALQKEVADAVTHNTRVLKLESQNRPSSSFKQNVERSVLKALKSMCPENTEDGTVILTSMRDIATGDLAFHSVVAKVGPVLGVGGAGLVLQLELLNENAVSALGVKQLAAKVTYFPVPNPSPSPAELKHARQMIEDICASETSSVKRLVLAATQNLPEGAKVSTKEVADENGWALPLFEAYVGSPGRGPQHHGGHMIGGKVVLSQIMLGDGLSLGLPSGKGEPYLAPSLQARELLCKDLIMSVSRMHELGQCHMDLKPENVLISPSGKPLLSDFGMVGRSGESRACYNGTILFMDPSTASCAIRDGYLPVSASYDAWALGATLYVFLTGGQMPYKIGPGENLLKKLASLDTTNRSARAKLTSLVKGETYEDPTTKLLDMGVSPKLAHAVGTMLDRDKYKRSSVVGVAKALQD</sequence>
<evidence type="ECO:0000256" key="10">
    <source>
        <dbReference type="SAM" id="MobiDB-lite"/>
    </source>
</evidence>
<dbReference type="Pfam" id="PF00069">
    <property type="entry name" value="Pkinase"/>
    <property type="match status" value="1"/>
</dbReference>
<keyword evidence="11" id="KW-0732">Signal</keyword>
<keyword evidence="14" id="KW-1185">Reference proteome</keyword>
<evidence type="ECO:0000256" key="1">
    <source>
        <dbReference type="ARBA" id="ARBA00022679"/>
    </source>
</evidence>
<comment type="similarity">
    <text evidence="5">Belongs to the protein kinase superfamily. STE Ser/Thr protein kinase family. MAP kinase kinase subfamily.</text>
</comment>
<dbReference type="PANTHER" id="PTHR48013:SF9">
    <property type="entry name" value="DUAL SPECIFICITY MITOGEN-ACTIVATED PROTEIN KINASE KINASE 5"/>
    <property type="match status" value="1"/>
</dbReference>
<feature type="region of interest" description="Disordered" evidence="10">
    <location>
        <begin position="72"/>
        <end position="92"/>
    </location>
</feature>
<keyword evidence="3" id="KW-0418">Kinase</keyword>
<evidence type="ECO:0000256" key="3">
    <source>
        <dbReference type="ARBA" id="ARBA00022777"/>
    </source>
</evidence>
<feature type="region of interest" description="Disordered" evidence="10">
    <location>
        <begin position="172"/>
        <end position="198"/>
    </location>
</feature>
<dbReference type="EMBL" id="HG722928">
    <property type="protein sequence ID" value="CDJ64263.1"/>
    <property type="molecule type" value="Genomic_DNA"/>
</dbReference>
<dbReference type="InterPro" id="IPR000719">
    <property type="entry name" value="Prot_kinase_dom"/>
</dbReference>
<evidence type="ECO:0000256" key="7">
    <source>
        <dbReference type="ARBA" id="ARBA00049014"/>
    </source>
</evidence>
<dbReference type="PROSITE" id="PS50011">
    <property type="entry name" value="PROTEIN_KINASE_DOM"/>
    <property type="match status" value="1"/>
</dbReference>
<evidence type="ECO:0000256" key="2">
    <source>
        <dbReference type="ARBA" id="ARBA00022741"/>
    </source>
</evidence>
<dbReference type="GO" id="GO:0005524">
    <property type="term" value="F:ATP binding"/>
    <property type="evidence" value="ECO:0007669"/>
    <property type="project" value="UniProtKB-KW"/>
</dbReference>
<evidence type="ECO:0000256" key="5">
    <source>
        <dbReference type="ARBA" id="ARBA00038035"/>
    </source>
</evidence>
<dbReference type="Gene3D" id="1.10.510.10">
    <property type="entry name" value="Transferase(Phosphotransferase) domain 1"/>
    <property type="match status" value="1"/>
</dbReference>
<feature type="compositionally biased region" description="Polar residues" evidence="10">
    <location>
        <begin position="183"/>
        <end position="195"/>
    </location>
</feature>
<dbReference type="EC" id="2.7.12.2" evidence="6"/>
<keyword evidence="1" id="KW-0808">Transferase</keyword>
<gene>
    <name evidence="13" type="ORF">ENH_00065190</name>
</gene>